<gene>
    <name evidence="1" type="ORF">SCA50_3164</name>
</gene>
<dbReference type="AlphaFoldDB" id="A0AAJ8WN56"/>
<dbReference type="Proteomes" id="UP000003971">
    <property type="component" value="Chromosome"/>
</dbReference>
<evidence type="ECO:0000313" key="2">
    <source>
        <dbReference type="Proteomes" id="UP000003971"/>
    </source>
</evidence>
<organism evidence="1 2">
    <name type="scientific">Salmonella enterica subsp. enterica serovar Choleraesuis str. SCSA50</name>
    <dbReference type="NCBI Taxonomy" id="904139"/>
    <lineage>
        <taxon>Bacteria</taxon>
        <taxon>Pseudomonadati</taxon>
        <taxon>Pseudomonadota</taxon>
        <taxon>Gammaproteobacteria</taxon>
        <taxon>Enterobacterales</taxon>
        <taxon>Enterobacteriaceae</taxon>
        <taxon>Salmonella</taxon>
    </lineage>
</organism>
<accession>A0AAJ8WN56</accession>
<proteinExistence type="predicted"/>
<sequence length="75" mass="8862">MPPLSNSNYFWYISVNFYFCQFLFFSLFIIKYCFWPGYISVNSLPTAGDKGICWRNSAHNLKDLFIVCYHGKILT</sequence>
<dbReference type="EMBL" id="CM001062">
    <property type="protein sequence ID" value="EFZ07594.1"/>
    <property type="molecule type" value="Genomic_DNA"/>
</dbReference>
<evidence type="ECO:0000313" key="1">
    <source>
        <dbReference type="EMBL" id="EFZ07594.1"/>
    </source>
</evidence>
<name>A0AAJ8WN56_SALET</name>
<protein>
    <submittedName>
        <fullName evidence="1">Uncharacterized protein</fullName>
    </submittedName>
</protein>
<reference evidence="1 2" key="1">
    <citation type="journal article" date="2011" name="J. Bacteriol.">
        <title>Genome sequences of Salmonella enterica serovar typhimurium, Choleraesuis, Dublin, and Gallinarum strains of well- defined virulence in food-producing animals.</title>
        <authorList>
            <person name="Richardson E.J."/>
            <person name="Limaye B."/>
            <person name="Inamdar H."/>
            <person name="Datta A."/>
            <person name="Manjari K.S."/>
            <person name="Pullinger G.D."/>
            <person name="Thomson N.R."/>
            <person name="Joshi R.R."/>
            <person name="Watson M."/>
            <person name="Stevens M.P."/>
        </authorList>
    </citation>
    <scope>NUCLEOTIDE SEQUENCE [LARGE SCALE GENOMIC DNA]</scope>
    <source>
        <strain evidence="1">A50</strain>
    </source>
</reference>